<feature type="binding site" evidence="16">
    <location>
        <position position="53"/>
    </location>
    <ligand>
        <name>substrate</name>
    </ligand>
</feature>
<dbReference type="GO" id="GO:0008654">
    <property type="term" value="P:phospholipid biosynthetic process"/>
    <property type="evidence" value="ECO:0007669"/>
    <property type="project" value="UniProtKB-KW"/>
</dbReference>
<feature type="binding site" evidence="17">
    <location>
        <position position="26"/>
    </location>
    <ligand>
        <name>ATP</name>
        <dbReference type="ChEBI" id="CHEBI:30616"/>
    </ligand>
</feature>
<feature type="binding site" evidence="17">
    <location>
        <position position="74"/>
    </location>
    <ligand>
        <name>ATP</name>
        <dbReference type="ChEBI" id="CHEBI:30616"/>
    </ligand>
</feature>
<keyword evidence="4" id="KW-0444">Lipid biosynthesis</keyword>
<comment type="cofactor">
    <cofactor evidence="18">
        <name>Mg(2+)</name>
        <dbReference type="ChEBI" id="CHEBI:18420"/>
    </cofactor>
    <text evidence="18">Mn(2+), Zn(2+), Cd(2+) and Co(2+) support activity to lesser extents.</text>
</comment>
<keyword evidence="18" id="KW-0460">Magnesium</keyword>
<keyword evidence="11" id="KW-0443">Lipid metabolism</keyword>
<reference evidence="21" key="1">
    <citation type="submission" date="2017-09" db="EMBL/GenBank/DDBJ databases">
        <title>Depth-based differentiation of microbial function through sediment-hosted aquifers and enrichment of novel symbionts in the deep terrestrial subsurface.</title>
        <authorList>
            <person name="Probst A.J."/>
            <person name="Ladd B."/>
            <person name="Jarett J.K."/>
            <person name="Geller-Mcgrath D.E."/>
            <person name="Sieber C.M.K."/>
            <person name="Emerson J.B."/>
            <person name="Anantharaman K."/>
            <person name="Thomas B.C."/>
            <person name="Malmstrom R."/>
            <person name="Stieglmeier M."/>
            <person name="Klingl A."/>
            <person name="Woyke T."/>
            <person name="Ryan C.M."/>
            <person name="Banfield J.F."/>
        </authorList>
    </citation>
    <scope>NUCLEOTIDE SEQUENCE [LARGE SCALE GENOMIC DNA]</scope>
</reference>
<keyword evidence="8 20" id="KW-0418">Kinase</keyword>
<feature type="binding site" evidence="18">
    <location>
        <position position="74"/>
    </location>
    <ligand>
        <name>a divalent metal cation</name>
        <dbReference type="ChEBI" id="CHEBI:60240"/>
    </ligand>
</feature>
<keyword evidence="18" id="KW-0479">Metal-binding</keyword>
<proteinExistence type="inferred from homology"/>
<evidence type="ECO:0000256" key="15">
    <source>
        <dbReference type="PIRSR" id="PIRSR600829-1"/>
    </source>
</evidence>
<keyword evidence="7 17" id="KW-0547">Nucleotide-binding</keyword>
<keyword evidence="13" id="KW-0594">Phospholipid biosynthesis</keyword>
<name>A0A2M7XEH6_9BACT</name>
<protein>
    <submittedName>
        <fullName evidence="20">Diacylglycerol kinase</fullName>
    </submittedName>
</protein>
<evidence type="ECO:0000256" key="18">
    <source>
        <dbReference type="PIRSR" id="PIRSR600829-4"/>
    </source>
</evidence>
<dbReference type="Proteomes" id="UP000231263">
    <property type="component" value="Unassembled WGS sequence"/>
</dbReference>
<evidence type="ECO:0000256" key="17">
    <source>
        <dbReference type="PIRSR" id="PIRSR600829-3"/>
    </source>
</evidence>
<evidence type="ECO:0000256" key="16">
    <source>
        <dbReference type="PIRSR" id="PIRSR600829-2"/>
    </source>
</evidence>
<evidence type="ECO:0000256" key="7">
    <source>
        <dbReference type="ARBA" id="ARBA00022741"/>
    </source>
</evidence>
<accession>A0A2M7XEH6</accession>
<dbReference type="Pfam" id="PF01219">
    <property type="entry name" value="DAGK_prokar"/>
    <property type="match status" value="1"/>
</dbReference>
<keyword evidence="5" id="KW-0808">Transferase</keyword>
<feature type="transmembrane region" description="Helical" evidence="19">
    <location>
        <begin position="27"/>
        <end position="48"/>
    </location>
</feature>
<dbReference type="AlphaFoldDB" id="A0A2M7XEH6"/>
<evidence type="ECO:0000313" key="20">
    <source>
        <dbReference type="EMBL" id="PJA46289.1"/>
    </source>
</evidence>
<keyword evidence="9 17" id="KW-0067">ATP-binding</keyword>
<evidence type="ECO:0000256" key="13">
    <source>
        <dbReference type="ARBA" id="ARBA00023209"/>
    </source>
</evidence>
<evidence type="ECO:0000256" key="10">
    <source>
        <dbReference type="ARBA" id="ARBA00022989"/>
    </source>
</evidence>
<dbReference type="Gene3D" id="1.10.287.3610">
    <property type="match status" value="1"/>
</dbReference>
<comment type="subcellular location">
    <subcellularLocation>
        <location evidence="1">Cell membrane</location>
        <topology evidence="1">Multi-pass membrane protein</topology>
    </subcellularLocation>
</comment>
<evidence type="ECO:0000313" key="21">
    <source>
        <dbReference type="Proteomes" id="UP000231263"/>
    </source>
</evidence>
<feature type="transmembrane region" description="Helical" evidence="19">
    <location>
        <begin position="54"/>
        <end position="73"/>
    </location>
</feature>
<evidence type="ECO:0000256" key="8">
    <source>
        <dbReference type="ARBA" id="ARBA00022777"/>
    </source>
</evidence>
<feature type="binding site" evidence="16">
    <location>
        <position position="67"/>
    </location>
    <ligand>
        <name>substrate</name>
    </ligand>
</feature>
<evidence type="ECO:0000256" key="12">
    <source>
        <dbReference type="ARBA" id="ARBA00023136"/>
    </source>
</evidence>
<feature type="binding site" evidence="18">
    <location>
        <position position="26"/>
    </location>
    <ligand>
        <name>a divalent metal cation</name>
        <dbReference type="ChEBI" id="CHEBI:60240"/>
    </ligand>
</feature>
<keyword evidence="6 19" id="KW-0812">Transmembrane</keyword>
<dbReference type="InterPro" id="IPR000829">
    <property type="entry name" value="DAGK"/>
</dbReference>
<dbReference type="EMBL" id="PFWT01000011">
    <property type="protein sequence ID" value="PJA46289.1"/>
    <property type="molecule type" value="Genomic_DNA"/>
</dbReference>
<keyword evidence="14" id="KW-1208">Phospholipid metabolism</keyword>
<dbReference type="GO" id="GO:0005524">
    <property type="term" value="F:ATP binding"/>
    <property type="evidence" value="ECO:0007669"/>
    <property type="project" value="UniProtKB-KW"/>
</dbReference>
<evidence type="ECO:0000256" key="9">
    <source>
        <dbReference type="ARBA" id="ARBA00022840"/>
    </source>
</evidence>
<evidence type="ECO:0000256" key="6">
    <source>
        <dbReference type="ARBA" id="ARBA00022692"/>
    </source>
</evidence>
<evidence type="ECO:0000256" key="4">
    <source>
        <dbReference type="ARBA" id="ARBA00022516"/>
    </source>
</evidence>
<feature type="binding site" evidence="17">
    <location>
        <begin position="92"/>
        <end position="93"/>
    </location>
    <ligand>
        <name>ATP</name>
        <dbReference type="ChEBI" id="CHEBI:30616"/>
    </ligand>
</feature>
<evidence type="ECO:0000256" key="3">
    <source>
        <dbReference type="ARBA" id="ARBA00022475"/>
    </source>
</evidence>
<dbReference type="PANTHER" id="PTHR34299">
    <property type="entry name" value="DIACYLGLYCEROL KINASE"/>
    <property type="match status" value="1"/>
</dbReference>
<evidence type="ECO:0000256" key="14">
    <source>
        <dbReference type="ARBA" id="ARBA00023264"/>
    </source>
</evidence>
<dbReference type="CDD" id="cd14263">
    <property type="entry name" value="DAGK_IM_like"/>
    <property type="match status" value="1"/>
</dbReference>
<organism evidence="20 21">
    <name type="scientific">Candidatus Uhrbacteria bacterium CG_4_9_14_3_um_filter_41_35</name>
    <dbReference type="NCBI Taxonomy" id="1975034"/>
    <lineage>
        <taxon>Bacteria</taxon>
        <taxon>Candidatus Uhriibacteriota</taxon>
    </lineage>
</organism>
<dbReference type="InterPro" id="IPR036945">
    <property type="entry name" value="DAGK_sf"/>
</dbReference>
<dbReference type="GO" id="GO:0016301">
    <property type="term" value="F:kinase activity"/>
    <property type="evidence" value="ECO:0007669"/>
    <property type="project" value="UniProtKB-KW"/>
</dbReference>
<dbReference type="GO" id="GO:0046872">
    <property type="term" value="F:metal ion binding"/>
    <property type="evidence" value="ECO:0007669"/>
    <property type="project" value="UniProtKB-KW"/>
</dbReference>
<keyword evidence="10 19" id="KW-1133">Transmembrane helix</keyword>
<gene>
    <name evidence="20" type="ORF">CO173_03185</name>
</gene>
<evidence type="ECO:0000256" key="11">
    <source>
        <dbReference type="ARBA" id="ARBA00023098"/>
    </source>
</evidence>
<comment type="similarity">
    <text evidence="2">Belongs to the bacterial diacylglycerol kinase family.</text>
</comment>
<evidence type="ECO:0000256" key="5">
    <source>
        <dbReference type="ARBA" id="ARBA00022679"/>
    </source>
</evidence>
<sequence>MKKQLHTFFRSLKNAGKGILSVARAEINFKIQLTIGLAVLILMIILPLAPWERILLILMISAVLVLEILNTAFERISDALKPRLSPVVKEVKDIMAGAVLLTSITAVLVATLVFWSYLFN</sequence>
<feature type="transmembrane region" description="Helical" evidence="19">
    <location>
        <begin position="94"/>
        <end position="118"/>
    </location>
</feature>
<evidence type="ECO:0000256" key="19">
    <source>
        <dbReference type="SAM" id="Phobius"/>
    </source>
</evidence>
<keyword evidence="12 19" id="KW-0472">Membrane</keyword>
<feature type="active site" description="Proton acceptor" evidence="15">
    <location>
        <position position="67"/>
    </location>
</feature>
<keyword evidence="3" id="KW-1003">Cell membrane</keyword>
<comment type="caution">
    <text evidence="20">The sequence shown here is derived from an EMBL/GenBank/DDBJ whole genome shotgun (WGS) entry which is preliminary data.</text>
</comment>
<evidence type="ECO:0000256" key="2">
    <source>
        <dbReference type="ARBA" id="ARBA00005967"/>
    </source>
</evidence>
<dbReference type="PANTHER" id="PTHR34299:SF1">
    <property type="entry name" value="DIACYLGLYCEROL KINASE"/>
    <property type="match status" value="1"/>
</dbReference>
<dbReference type="GO" id="GO:0005886">
    <property type="term" value="C:plasma membrane"/>
    <property type="evidence" value="ECO:0007669"/>
    <property type="project" value="UniProtKB-SubCell"/>
</dbReference>
<evidence type="ECO:0000256" key="1">
    <source>
        <dbReference type="ARBA" id="ARBA00004651"/>
    </source>
</evidence>